<gene>
    <name evidence="1" type="ORF">BGT96224V316_LOCUS1542</name>
</gene>
<accession>A0A9X9PRQ9</accession>
<proteinExistence type="predicted"/>
<keyword evidence="2" id="KW-1185">Reference proteome</keyword>
<evidence type="ECO:0000313" key="1">
    <source>
        <dbReference type="EMBL" id="VCU40301.1"/>
    </source>
</evidence>
<sequence length="37" mass="4170">MRQQITGMSFAHQEVLYLKPSITDSNCSLPISEMDTP</sequence>
<dbReference type="EMBL" id="LR026985">
    <property type="protein sequence ID" value="VCU40301.1"/>
    <property type="molecule type" value="Genomic_DNA"/>
</dbReference>
<name>A0A9X9PRQ9_BLUGR</name>
<evidence type="ECO:0000313" key="2">
    <source>
        <dbReference type="Proteomes" id="UP000324639"/>
    </source>
</evidence>
<reference evidence="1 2" key="1">
    <citation type="submission" date="2018-08" db="EMBL/GenBank/DDBJ databases">
        <authorList>
            <person name="Muller C M."/>
        </authorList>
    </citation>
    <scope>NUCLEOTIDE SEQUENCE [LARGE SCALE GENOMIC DNA]</scope>
</reference>
<dbReference type="AlphaFoldDB" id="A0A9X9PRQ9"/>
<dbReference type="Proteomes" id="UP000324639">
    <property type="component" value="Chromosome Bgt_-02"/>
</dbReference>
<organism evidence="1 2">
    <name type="scientific">Blumeria graminis f. sp. tritici</name>
    <dbReference type="NCBI Taxonomy" id="62690"/>
    <lineage>
        <taxon>Eukaryota</taxon>
        <taxon>Fungi</taxon>
        <taxon>Dikarya</taxon>
        <taxon>Ascomycota</taxon>
        <taxon>Pezizomycotina</taxon>
        <taxon>Leotiomycetes</taxon>
        <taxon>Erysiphales</taxon>
        <taxon>Erysiphaceae</taxon>
        <taxon>Blumeria</taxon>
    </lineage>
</organism>
<protein>
    <submittedName>
        <fullName evidence="1">Bgt-50939</fullName>
    </submittedName>
</protein>